<dbReference type="eggNOG" id="COG0684">
    <property type="taxonomic scope" value="Bacteria"/>
</dbReference>
<sequence length="158" mass="16052">MPPQPTADLCDERPDAQVCDPVLSAFGGTAAFSGRIATVTVTEDNALVRAVLERPGEGRVLVVDGGGNERCAFFGGGLAAVAAGSGWAGVVVNGAVRDVAEMADQPVGVRALAVYPRRGAGGDRGREGGTCRFAGVTFREGEWLVADADGVVVLPVSP</sequence>
<accession>I4EZ31</accession>
<dbReference type="AlphaFoldDB" id="I4EZ31"/>
<dbReference type="Proteomes" id="UP000006461">
    <property type="component" value="Chromosome"/>
</dbReference>
<dbReference type="CDD" id="cd16841">
    <property type="entry name" value="RraA_family"/>
    <property type="match status" value="1"/>
</dbReference>
<keyword evidence="5 9" id="KW-0479">Metal-binding</keyword>
<dbReference type="GO" id="GO:0046872">
    <property type="term" value="F:metal ion binding"/>
    <property type="evidence" value="ECO:0007669"/>
    <property type="project" value="UniProtKB-KW"/>
</dbReference>
<comment type="similarity">
    <text evidence="3 10">Belongs to the class II aldolase/RraA-like family.</text>
</comment>
<evidence type="ECO:0000256" key="4">
    <source>
        <dbReference type="ARBA" id="ARBA00011233"/>
    </source>
</evidence>
<feature type="binding site" evidence="9">
    <location>
        <begin position="75"/>
        <end position="78"/>
    </location>
    <ligand>
        <name>substrate</name>
    </ligand>
</feature>
<dbReference type="PANTHER" id="PTHR33254">
    <property type="entry name" value="4-HYDROXY-4-METHYL-2-OXOGLUTARATE ALDOLASE 3-RELATED"/>
    <property type="match status" value="1"/>
</dbReference>
<dbReference type="InterPro" id="IPR010203">
    <property type="entry name" value="RraA"/>
</dbReference>
<evidence type="ECO:0000256" key="1">
    <source>
        <dbReference type="ARBA" id="ARBA00001342"/>
    </source>
</evidence>
<proteinExistence type="inferred from homology"/>
<dbReference type="EC" id="4.1.3.17" evidence="10"/>
<evidence type="ECO:0000313" key="11">
    <source>
        <dbReference type="EMBL" id="CCH88644.1"/>
    </source>
</evidence>
<comment type="subunit">
    <text evidence="4 10">Homotrimer.</text>
</comment>
<dbReference type="NCBIfam" id="NF006875">
    <property type="entry name" value="PRK09372.1"/>
    <property type="match status" value="1"/>
</dbReference>
<reference evidence="11 12" key="1">
    <citation type="journal article" date="2012" name="J. Bacteriol.">
        <title>Genome Sequence of Radiation-Resistant Modestobacter marinus Strain BC501, a Representative Actinobacterium That Thrives on Calcareous Stone Surfaces.</title>
        <authorList>
            <person name="Normand P."/>
            <person name="Gury J."/>
            <person name="Pujic P."/>
            <person name="Chouaia B."/>
            <person name="Crotti E."/>
            <person name="Brusetti L."/>
            <person name="Daffonchio D."/>
            <person name="Vacherie B."/>
            <person name="Barbe V."/>
            <person name="Medigue C."/>
            <person name="Calteau A."/>
            <person name="Ghodhbane-Gtari F."/>
            <person name="Essoussi I."/>
            <person name="Nouioui I."/>
            <person name="Abbassi-Ghozzi I."/>
            <person name="Gtari M."/>
        </authorList>
    </citation>
    <scope>NUCLEOTIDE SEQUENCE [LARGE SCALE GENOMIC DNA]</scope>
    <source>
        <strain evidence="12">BC 501</strain>
    </source>
</reference>
<dbReference type="KEGG" id="mmar:MODMU_3231"/>
<comment type="catalytic activity">
    <reaction evidence="8 10">
        <text>oxaloacetate + H(+) = pyruvate + CO2</text>
        <dbReference type="Rhea" id="RHEA:15641"/>
        <dbReference type="ChEBI" id="CHEBI:15361"/>
        <dbReference type="ChEBI" id="CHEBI:15378"/>
        <dbReference type="ChEBI" id="CHEBI:16452"/>
        <dbReference type="ChEBI" id="CHEBI:16526"/>
        <dbReference type="EC" id="4.1.1.112"/>
    </reaction>
</comment>
<evidence type="ECO:0000256" key="7">
    <source>
        <dbReference type="ARBA" id="ARBA00025046"/>
    </source>
</evidence>
<dbReference type="Gene3D" id="3.50.30.40">
    <property type="entry name" value="Ribonuclease E inhibitor RraA/RraA-like"/>
    <property type="match status" value="1"/>
</dbReference>
<keyword evidence="9" id="KW-0460">Magnesium</keyword>
<comment type="cofactor">
    <cofactor evidence="2 10">
        <name>a divalent metal cation</name>
        <dbReference type="ChEBI" id="CHEBI:60240"/>
    </cofactor>
</comment>
<organism evidence="11 12">
    <name type="scientific">Modestobacter italicus (strain DSM 44449 / CECT 9708 / BC 501)</name>
    <dbReference type="NCBI Taxonomy" id="2732864"/>
    <lineage>
        <taxon>Bacteria</taxon>
        <taxon>Bacillati</taxon>
        <taxon>Actinomycetota</taxon>
        <taxon>Actinomycetes</taxon>
        <taxon>Geodermatophilales</taxon>
        <taxon>Geodermatophilaceae</taxon>
        <taxon>Modestobacter</taxon>
    </lineage>
</organism>
<dbReference type="GO" id="GO:0047443">
    <property type="term" value="F:4-hydroxy-4-methyl-2-oxoglutarate aldolase activity"/>
    <property type="evidence" value="ECO:0007669"/>
    <property type="project" value="UniProtKB-EC"/>
</dbReference>
<feature type="binding site" evidence="9">
    <location>
        <position position="97"/>
    </location>
    <ligand>
        <name>substrate</name>
    </ligand>
</feature>
<dbReference type="GO" id="GO:0008948">
    <property type="term" value="F:oxaloacetate decarboxylase activity"/>
    <property type="evidence" value="ECO:0007669"/>
    <property type="project" value="UniProtKB-EC"/>
</dbReference>
<dbReference type="EMBL" id="FO203431">
    <property type="protein sequence ID" value="CCH88644.1"/>
    <property type="molecule type" value="Genomic_DNA"/>
</dbReference>
<comment type="cofactor">
    <cofactor evidence="9">
        <name>Mg(2+)</name>
        <dbReference type="ChEBI" id="CHEBI:18420"/>
    </cofactor>
</comment>
<dbReference type="PATRIC" id="fig|477641.3.peg.3055"/>
<dbReference type="SUPFAM" id="SSF89562">
    <property type="entry name" value="RraA-like"/>
    <property type="match status" value="1"/>
</dbReference>
<keyword evidence="12" id="KW-1185">Reference proteome</keyword>
<evidence type="ECO:0000256" key="3">
    <source>
        <dbReference type="ARBA" id="ARBA00008621"/>
    </source>
</evidence>
<gene>
    <name evidence="11" type="primary">rraA</name>
    <name evidence="11" type="ordered locus">MODMU_3231</name>
</gene>
<dbReference type="NCBIfam" id="TIGR01935">
    <property type="entry name" value="NOT-MenG"/>
    <property type="match status" value="1"/>
</dbReference>
<dbReference type="STRING" id="477641.MODMU_3231"/>
<dbReference type="OMA" id="RSCDTQF"/>
<dbReference type="OrthoDB" id="943692at2"/>
<dbReference type="GO" id="GO:0008428">
    <property type="term" value="F:ribonuclease inhibitor activity"/>
    <property type="evidence" value="ECO:0007669"/>
    <property type="project" value="InterPro"/>
</dbReference>
<dbReference type="InterPro" id="IPR036704">
    <property type="entry name" value="RraA/RraA-like_sf"/>
</dbReference>
<name>I4EZ31_MODI5</name>
<evidence type="ECO:0000256" key="10">
    <source>
        <dbReference type="RuleBase" id="RU004338"/>
    </source>
</evidence>
<dbReference type="EC" id="4.1.1.112" evidence="10"/>
<comment type="catalytic activity">
    <reaction evidence="1 10">
        <text>4-hydroxy-4-methyl-2-oxoglutarate = 2 pyruvate</text>
        <dbReference type="Rhea" id="RHEA:22748"/>
        <dbReference type="ChEBI" id="CHEBI:15361"/>
        <dbReference type="ChEBI" id="CHEBI:58276"/>
        <dbReference type="EC" id="4.1.3.17"/>
    </reaction>
</comment>
<keyword evidence="6 10" id="KW-0456">Lyase</keyword>
<evidence type="ECO:0000256" key="5">
    <source>
        <dbReference type="ARBA" id="ARBA00022723"/>
    </source>
</evidence>
<evidence type="ECO:0000256" key="8">
    <source>
        <dbReference type="ARBA" id="ARBA00047973"/>
    </source>
</evidence>
<evidence type="ECO:0000256" key="9">
    <source>
        <dbReference type="PIRSR" id="PIRSR605493-1"/>
    </source>
</evidence>
<dbReference type="InterPro" id="IPR005493">
    <property type="entry name" value="RraA/RraA-like"/>
</dbReference>
<protein>
    <recommendedName>
        <fullName evidence="10">4-hydroxy-4-methyl-2-oxoglutarate aldolase</fullName>
        <shortName evidence="10">HMG aldolase</shortName>
        <ecNumber evidence="10">4.1.1.112</ecNumber>
        <ecNumber evidence="10">4.1.3.17</ecNumber>
    </recommendedName>
    <alternativeName>
        <fullName evidence="10">Oxaloacetate decarboxylase</fullName>
    </alternativeName>
</protein>
<dbReference type="GO" id="GO:0051252">
    <property type="term" value="P:regulation of RNA metabolic process"/>
    <property type="evidence" value="ECO:0007669"/>
    <property type="project" value="InterPro"/>
</dbReference>
<dbReference type="HOGENOM" id="CLU_072626_4_0_11"/>
<dbReference type="Pfam" id="PF03737">
    <property type="entry name" value="RraA-like"/>
    <property type="match status" value="1"/>
</dbReference>
<evidence type="ECO:0000313" key="12">
    <source>
        <dbReference type="Proteomes" id="UP000006461"/>
    </source>
</evidence>
<evidence type="ECO:0000256" key="2">
    <source>
        <dbReference type="ARBA" id="ARBA00001968"/>
    </source>
</evidence>
<evidence type="ECO:0000256" key="6">
    <source>
        <dbReference type="ARBA" id="ARBA00023239"/>
    </source>
</evidence>
<feature type="binding site" evidence="9">
    <location>
        <position position="98"/>
    </location>
    <ligand>
        <name>Mg(2+)</name>
        <dbReference type="ChEBI" id="CHEBI:18420"/>
    </ligand>
</feature>
<comment type="function">
    <text evidence="7 10">Catalyzes the aldol cleavage of 4-hydroxy-4-methyl-2-oxoglutarate (HMG) into 2 molecules of pyruvate. Also contains a secondary oxaloacetate (OAA) decarboxylase activity due to the common pyruvate enolate transition state formed following C-C bond cleavage in the retro-aldol and decarboxylation reactions.</text>
</comment>
<dbReference type="PANTHER" id="PTHR33254:SF4">
    <property type="entry name" value="4-HYDROXY-4-METHYL-2-OXOGLUTARATE ALDOLASE 3-RELATED"/>
    <property type="match status" value="1"/>
</dbReference>